<organism evidence="1 2">
    <name type="scientific">Grimontia indica</name>
    <dbReference type="NCBI Taxonomy" id="1056512"/>
    <lineage>
        <taxon>Bacteria</taxon>
        <taxon>Pseudomonadati</taxon>
        <taxon>Pseudomonadota</taxon>
        <taxon>Gammaproteobacteria</taxon>
        <taxon>Vibrionales</taxon>
        <taxon>Vibrionaceae</taxon>
        <taxon>Grimontia</taxon>
    </lineage>
</organism>
<evidence type="ECO:0000313" key="2">
    <source>
        <dbReference type="Proteomes" id="UP000011223"/>
    </source>
</evidence>
<keyword evidence="2" id="KW-1185">Reference proteome</keyword>
<reference evidence="1 2" key="1">
    <citation type="journal article" date="2014" name="PLoS ONE">
        <title>Grimontia indica AK16(T), sp. nov., Isolated from a Seawater Sample Reports the Presence of Pathogenic Genes Similar to Vibrio Genus.</title>
        <authorList>
            <person name="Singh A."/>
            <person name="Vaidya B."/>
            <person name="Khatri I."/>
            <person name="Srinivas T.N."/>
            <person name="Subramanian S."/>
            <person name="Korpole S."/>
            <person name="Pinnaka A.K."/>
        </authorList>
    </citation>
    <scope>NUCLEOTIDE SEQUENCE [LARGE SCALE GENOMIC DNA]</scope>
    <source>
        <strain evidence="1 2">AK16</strain>
    </source>
</reference>
<accession>R1GNX5</accession>
<dbReference type="EMBL" id="ANFM02000039">
    <property type="protein sequence ID" value="EOD77878.1"/>
    <property type="molecule type" value="Genomic_DNA"/>
</dbReference>
<protein>
    <submittedName>
        <fullName evidence="1">Uncharacterized protein</fullName>
    </submittedName>
</protein>
<proteinExistence type="predicted"/>
<name>R1GNX5_9GAMM</name>
<gene>
    <name evidence="1" type="ORF">D515_03352</name>
</gene>
<sequence length="37" mass="4289">MCVALGNVNEQISQISHKEITIHSSFEIFDEEGRHWC</sequence>
<dbReference type="Proteomes" id="UP000011223">
    <property type="component" value="Unassembled WGS sequence"/>
</dbReference>
<dbReference type="AlphaFoldDB" id="R1GNX5"/>
<comment type="caution">
    <text evidence="1">The sequence shown here is derived from an EMBL/GenBank/DDBJ whole genome shotgun (WGS) entry which is preliminary data.</text>
</comment>
<evidence type="ECO:0000313" key="1">
    <source>
        <dbReference type="EMBL" id="EOD77878.1"/>
    </source>
</evidence>